<dbReference type="GO" id="GO:0031298">
    <property type="term" value="C:replication fork protection complex"/>
    <property type="evidence" value="ECO:0007669"/>
    <property type="project" value="TreeGrafter"/>
</dbReference>
<dbReference type="VEuPathDB" id="FungiDB:TREMEDRAFT_60260"/>
<comment type="function">
    <text evidence="6">Plays an important role in the control of DNA replication and the maintenance of replication fork stability.</text>
</comment>
<evidence type="ECO:0000256" key="3">
    <source>
        <dbReference type="ARBA" id="ARBA00022763"/>
    </source>
</evidence>
<dbReference type="PANTHER" id="PTHR13220:SF11">
    <property type="entry name" value="TIMELESS-INTERACTING PROTEIN"/>
    <property type="match status" value="1"/>
</dbReference>
<dbReference type="GO" id="GO:0006974">
    <property type="term" value="P:DNA damage response"/>
    <property type="evidence" value="ECO:0007669"/>
    <property type="project" value="UniProtKB-KW"/>
</dbReference>
<comment type="similarity">
    <text evidence="2 6">Belongs to the CSM3 family.</text>
</comment>
<comment type="caution">
    <text evidence="9">The sequence shown here is derived from an EMBL/GenBank/DDBJ whole genome shotgun (WGS) entry which is preliminary data.</text>
</comment>
<feature type="compositionally biased region" description="Basic and acidic residues" evidence="7">
    <location>
        <begin position="72"/>
        <end position="83"/>
    </location>
</feature>
<comment type="subcellular location">
    <subcellularLocation>
        <location evidence="1 6">Nucleus</location>
    </subcellularLocation>
</comment>
<keyword evidence="10" id="KW-1185">Reference proteome</keyword>
<evidence type="ECO:0000256" key="6">
    <source>
        <dbReference type="RuleBase" id="RU366049"/>
    </source>
</evidence>
<dbReference type="GO" id="GO:0043111">
    <property type="term" value="P:replication fork arrest"/>
    <property type="evidence" value="ECO:0007669"/>
    <property type="project" value="TreeGrafter"/>
</dbReference>
<feature type="compositionally biased region" description="Polar residues" evidence="7">
    <location>
        <begin position="266"/>
        <end position="275"/>
    </location>
</feature>
<keyword evidence="4 6" id="KW-0539">Nucleus</keyword>
<evidence type="ECO:0000256" key="5">
    <source>
        <dbReference type="ARBA" id="ARBA00023306"/>
    </source>
</evidence>
<dbReference type="InterPro" id="IPR012923">
    <property type="entry name" value="Csm3"/>
</dbReference>
<reference evidence="9 10" key="1">
    <citation type="submission" date="2016-06" db="EMBL/GenBank/DDBJ databases">
        <title>Evolution of pathogenesis and genome organization in the Tremellales.</title>
        <authorList>
            <person name="Cuomo C."/>
            <person name="Litvintseva A."/>
            <person name="Heitman J."/>
            <person name="Chen Y."/>
            <person name="Sun S."/>
            <person name="Springer D."/>
            <person name="Dromer F."/>
            <person name="Young S."/>
            <person name="Zeng Q."/>
            <person name="Chapman S."/>
            <person name="Gujja S."/>
            <person name="Saif S."/>
            <person name="Birren B."/>
        </authorList>
    </citation>
    <scope>NUCLEOTIDE SEQUENCE [LARGE SCALE GENOMIC DNA]</scope>
    <source>
        <strain evidence="9 10">ATCC 28783</strain>
    </source>
</reference>
<feature type="domain" description="Chromosome segregation in meiosis protein 3" evidence="8">
    <location>
        <begin position="158"/>
        <end position="238"/>
    </location>
</feature>
<dbReference type="Pfam" id="PF07962">
    <property type="entry name" value="Swi3"/>
    <property type="match status" value="1"/>
</dbReference>
<dbReference type="GO" id="GO:0003677">
    <property type="term" value="F:DNA binding"/>
    <property type="evidence" value="ECO:0007669"/>
    <property type="project" value="TreeGrafter"/>
</dbReference>
<dbReference type="PANTHER" id="PTHR13220">
    <property type="entry name" value="TIMELESS INTERACTING-RELATED"/>
    <property type="match status" value="1"/>
</dbReference>
<dbReference type="Proteomes" id="UP000289152">
    <property type="component" value="Unassembled WGS sequence"/>
</dbReference>
<dbReference type="InParanoid" id="A0A4Q1BIJ5"/>
<feature type="compositionally biased region" description="Low complexity" evidence="7">
    <location>
        <begin position="253"/>
        <end position="265"/>
    </location>
</feature>
<sequence>MATLEDLFGSPGGSPPPPILRDHSPSSPSNDQPLFLSPTSVISPRNHDYPNDSSSSHHSPSPINPRQKISHRRDQIVTREHSPKINTSHKHKRAGPEEDLFDDDDFLMDLPPPLPPVGQVFDPLAFDGAYVGGVGTTEKRGGDDDLDGGGKKRRIIPKIDAERLLGDKGIPGLMRVAKKFKPRGKGQEMADLRDLLGIYQMWAHGMFPKGDFAGTISRVEKVCHSRRMESAMKGFRESFYPPKHRTPSPPLGSSQQERPSSHSSPILRSNRQQSQIDEDQAQSDRAGSGNDEVPQEGRKEPLFDGPDMDELVAMEEMERESQDKRSGSKVVDDEPPVLEEEDEWEGLYD</sequence>
<dbReference type="AlphaFoldDB" id="A0A4Q1BIJ5"/>
<protein>
    <recommendedName>
        <fullName evidence="6">Chromosome segregation in meiosis protein</fullName>
    </recommendedName>
</protein>
<accession>A0A4Q1BIJ5</accession>
<feature type="region of interest" description="Disordered" evidence="7">
    <location>
        <begin position="1"/>
        <end position="97"/>
    </location>
</feature>
<dbReference type="GO" id="GO:0000076">
    <property type="term" value="P:DNA replication checkpoint signaling"/>
    <property type="evidence" value="ECO:0007669"/>
    <property type="project" value="UniProtKB-UniRule"/>
</dbReference>
<evidence type="ECO:0000256" key="7">
    <source>
        <dbReference type="SAM" id="MobiDB-lite"/>
    </source>
</evidence>
<dbReference type="EMBL" id="SDIL01000067">
    <property type="protein sequence ID" value="RXK37489.1"/>
    <property type="molecule type" value="Genomic_DNA"/>
</dbReference>
<evidence type="ECO:0000313" key="9">
    <source>
        <dbReference type="EMBL" id="RXK37489.1"/>
    </source>
</evidence>
<keyword evidence="3 6" id="KW-0227">DNA damage</keyword>
<evidence type="ECO:0000256" key="1">
    <source>
        <dbReference type="ARBA" id="ARBA00004123"/>
    </source>
</evidence>
<evidence type="ECO:0000259" key="8">
    <source>
        <dbReference type="Pfam" id="PF07962"/>
    </source>
</evidence>
<feature type="compositionally biased region" description="Acidic residues" evidence="7">
    <location>
        <begin position="333"/>
        <end position="349"/>
    </location>
</feature>
<dbReference type="InterPro" id="IPR040038">
    <property type="entry name" value="TIPIN/Csm3/Swi3"/>
</dbReference>
<evidence type="ECO:0000256" key="2">
    <source>
        <dbReference type="ARBA" id="ARBA00006075"/>
    </source>
</evidence>
<dbReference type="STRING" id="5217.A0A4Q1BIJ5"/>
<dbReference type="OrthoDB" id="437078at2759"/>
<dbReference type="GO" id="GO:0031297">
    <property type="term" value="P:replication fork processing"/>
    <property type="evidence" value="ECO:0007669"/>
    <property type="project" value="UniProtKB-UniRule"/>
</dbReference>
<feature type="compositionally biased region" description="Polar residues" evidence="7">
    <location>
        <begin position="25"/>
        <end position="43"/>
    </location>
</feature>
<feature type="compositionally biased region" description="Basic and acidic residues" evidence="7">
    <location>
        <begin position="319"/>
        <end position="332"/>
    </location>
</feature>
<evidence type="ECO:0000256" key="4">
    <source>
        <dbReference type="ARBA" id="ARBA00023242"/>
    </source>
</evidence>
<gene>
    <name evidence="9" type="ORF">M231_05210</name>
</gene>
<name>A0A4Q1BIJ5_TREME</name>
<feature type="compositionally biased region" description="Acidic residues" evidence="7">
    <location>
        <begin position="306"/>
        <end position="318"/>
    </location>
</feature>
<proteinExistence type="inferred from homology"/>
<organism evidence="9 10">
    <name type="scientific">Tremella mesenterica</name>
    <name type="common">Jelly fungus</name>
    <dbReference type="NCBI Taxonomy" id="5217"/>
    <lineage>
        <taxon>Eukaryota</taxon>
        <taxon>Fungi</taxon>
        <taxon>Dikarya</taxon>
        <taxon>Basidiomycota</taxon>
        <taxon>Agaricomycotina</taxon>
        <taxon>Tremellomycetes</taxon>
        <taxon>Tremellales</taxon>
        <taxon>Tremellaceae</taxon>
        <taxon>Tremella</taxon>
    </lineage>
</organism>
<evidence type="ECO:0000313" key="10">
    <source>
        <dbReference type="Proteomes" id="UP000289152"/>
    </source>
</evidence>
<feature type="region of interest" description="Disordered" evidence="7">
    <location>
        <begin position="234"/>
        <end position="349"/>
    </location>
</feature>
<keyword evidence="5 6" id="KW-0131">Cell cycle</keyword>